<dbReference type="FunFam" id="3.40.50.720:FF:000084">
    <property type="entry name" value="Short-chain dehydrogenase reductase"/>
    <property type="match status" value="1"/>
</dbReference>
<accession>A0A132F401</accession>
<evidence type="ECO:0000256" key="1">
    <source>
        <dbReference type="ARBA" id="ARBA00006484"/>
    </source>
</evidence>
<dbReference type="Proteomes" id="UP000061512">
    <property type="component" value="Unassembled WGS sequence"/>
</dbReference>
<evidence type="ECO:0000313" key="4">
    <source>
        <dbReference type="Proteomes" id="UP000061512"/>
    </source>
</evidence>
<proteinExistence type="inferred from homology"/>
<dbReference type="InterPro" id="IPR036291">
    <property type="entry name" value="NAD(P)-bd_dom_sf"/>
</dbReference>
<comment type="similarity">
    <text evidence="1">Belongs to the short-chain dehydrogenases/reductases (SDR) family.</text>
</comment>
<dbReference type="PRINTS" id="PR00080">
    <property type="entry name" value="SDRFAMILY"/>
</dbReference>
<dbReference type="AlphaFoldDB" id="A0A132F401"/>
<comment type="caution">
    <text evidence="3">The sequence shown here is derived from an EMBL/GenBank/DDBJ whole genome shotgun (WGS) entry which is preliminary data.</text>
</comment>
<dbReference type="GO" id="GO:0016491">
    <property type="term" value="F:oxidoreductase activity"/>
    <property type="evidence" value="ECO:0007669"/>
    <property type="project" value="UniProtKB-KW"/>
</dbReference>
<dbReference type="EMBL" id="LPJX01000022">
    <property type="protein sequence ID" value="KWF68736.1"/>
    <property type="molecule type" value="Genomic_DNA"/>
</dbReference>
<dbReference type="InterPro" id="IPR002347">
    <property type="entry name" value="SDR_fam"/>
</dbReference>
<protein>
    <submittedName>
        <fullName evidence="3">Short-chain dehydrogenase</fullName>
    </submittedName>
</protein>
<dbReference type="CDD" id="cd05233">
    <property type="entry name" value="SDR_c"/>
    <property type="match status" value="1"/>
</dbReference>
<gene>
    <name evidence="3" type="ORF">WT57_00270</name>
</gene>
<name>A0A132F401_9BURK</name>
<evidence type="ECO:0000256" key="2">
    <source>
        <dbReference type="ARBA" id="ARBA00023002"/>
    </source>
</evidence>
<evidence type="ECO:0000313" key="3">
    <source>
        <dbReference type="EMBL" id="KWF68736.1"/>
    </source>
</evidence>
<keyword evidence="2" id="KW-0560">Oxidoreductase</keyword>
<reference evidence="3 4" key="1">
    <citation type="submission" date="2015-11" db="EMBL/GenBank/DDBJ databases">
        <title>Expanding the genomic diversity of Burkholderia species for the development of highly accurate diagnostics.</title>
        <authorList>
            <person name="Sahl J."/>
            <person name="Keim P."/>
            <person name="Wagner D."/>
        </authorList>
    </citation>
    <scope>NUCLEOTIDE SEQUENCE [LARGE SCALE GENOMIC DNA]</scope>
    <source>
        <strain evidence="3 4">MSMB574WGS</strain>
    </source>
</reference>
<dbReference type="SUPFAM" id="SSF51735">
    <property type="entry name" value="NAD(P)-binding Rossmann-fold domains"/>
    <property type="match status" value="1"/>
</dbReference>
<sequence length="250" mass="26530">MGRLDGKVAFVTGAGGGIGTAICRQFVAEGARVLAGDIHLDLARAAADGSGGGESIVALRLDVTDKESVRASLARAEEAFGKIDVLCNTAGGSTPHDARVTDAPEEEFWRAIRLDLFGTFLVCKYGIPYLQRAGGGSVINFSSMVALMALTDRDCYTAAKGGVHALTRSMAPEYAPDRIRVNAIAPGLTLSERVRHLVDEREELRKLADQCLLGPCEPVDMAHVAVYLASDESRHTTGQIIPVDSGVTIY</sequence>
<dbReference type="InterPro" id="IPR020904">
    <property type="entry name" value="Sc_DH/Rdtase_CS"/>
</dbReference>
<organism evidence="3 4">
    <name type="scientific">Burkholderia pseudomultivorans</name>
    <dbReference type="NCBI Taxonomy" id="1207504"/>
    <lineage>
        <taxon>Bacteria</taxon>
        <taxon>Pseudomonadati</taxon>
        <taxon>Pseudomonadota</taxon>
        <taxon>Betaproteobacteria</taxon>
        <taxon>Burkholderiales</taxon>
        <taxon>Burkholderiaceae</taxon>
        <taxon>Burkholderia</taxon>
        <taxon>Burkholderia cepacia complex</taxon>
    </lineage>
</organism>
<dbReference type="RefSeq" id="WP_060255206.1">
    <property type="nucleotide sequence ID" value="NZ_JADKRM010000016.1"/>
</dbReference>
<dbReference type="PANTHER" id="PTHR24321">
    <property type="entry name" value="DEHYDROGENASES, SHORT CHAIN"/>
    <property type="match status" value="1"/>
</dbReference>
<dbReference type="Pfam" id="PF13561">
    <property type="entry name" value="adh_short_C2"/>
    <property type="match status" value="1"/>
</dbReference>
<dbReference type="PROSITE" id="PS00061">
    <property type="entry name" value="ADH_SHORT"/>
    <property type="match status" value="1"/>
</dbReference>
<dbReference type="PANTHER" id="PTHR24321:SF8">
    <property type="entry name" value="ESTRADIOL 17-BETA-DEHYDROGENASE 8-RELATED"/>
    <property type="match status" value="1"/>
</dbReference>
<dbReference type="PRINTS" id="PR00081">
    <property type="entry name" value="GDHRDH"/>
</dbReference>
<dbReference type="Gene3D" id="3.40.50.720">
    <property type="entry name" value="NAD(P)-binding Rossmann-like Domain"/>
    <property type="match status" value="1"/>
</dbReference>